<evidence type="ECO:0000313" key="5">
    <source>
        <dbReference type="Proteomes" id="UP000229239"/>
    </source>
</evidence>
<sequence>MSSTESVFTANGVTCIVPAQGKSRTIFDNLAFAIAPGEIVDLVGPSGSGKSSLLTAFARLNPHATGTFALHGHDSSEFTPQQWRHEVAYLPQKPILPGETVAEAIRLPFTLAIRAGADAIGNQNADSATAAANATTNAAAAASLAASSATSISTPHTAPASASAPHRIGKVGLGRKFMALFHNNDQQARKLLTDQKIRMTLDAMGCEDIDLARPPHDLSGGQAARVSLARTLLTEPKVLLADEVDAGLDDENAEKVADIMATAAAQGMAIIRIRHRPPDGRASRIMTLANGILSEQAGEQA</sequence>
<dbReference type="OrthoDB" id="5296765at2"/>
<dbReference type="AlphaFoldDB" id="A0A2M9HJ46"/>
<reference evidence="5" key="1">
    <citation type="submission" date="2017-10" db="EMBL/GenBank/DDBJ databases">
        <title>Draft genome sequences of strains TRE 1, TRE 9, TRE H and TRI 7, isolated from tamarins, belonging to four potential novel Bifidobacterium species.</title>
        <authorList>
            <person name="Mattarelli P."/>
            <person name="Modesto M."/>
            <person name="Puglisi E."/>
            <person name="Morelli L."/>
            <person name="Bonetti A."/>
            <person name="Spezio C."/>
            <person name="Sandri C."/>
        </authorList>
    </citation>
    <scope>NUCLEOTIDE SEQUENCE [LARGE SCALE GENOMIC DNA]</scope>
    <source>
        <strain evidence="5">TREH</strain>
    </source>
</reference>
<accession>A0A2M9HJ46</accession>
<proteinExistence type="predicted"/>
<dbReference type="RefSeq" id="WP_100494398.1">
    <property type="nucleotide sequence ID" value="NZ_PEBJ01000003.1"/>
</dbReference>
<evidence type="ECO:0000259" key="3">
    <source>
        <dbReference type="PROSITE" id="PS50893"/>
    </source>
</evidence>
<gene>
    <name evidence="4" type="ORF">CSQ86_06965</name>
</gene>
<dbReference type="InterPro" id="IPR003439">
    <property type="entry name" value="ABC_transporter-like_ATP-bd"/>
</dbReference>
<evidence type="ECO:0000313" key="4">
    <source>
        <dbReference type="EMBL" id="PJM76836.1"/>
    </source>
</evidence>
<name>A0A2M9HJ46_9BIFI</name>
<dbReference type="PANTHER" id="PTHR24220">
    <property type="entry name" value="IMPORT ATP-BINDING PROTEIN"/>
    <property type="match status" value="1"/>
</dbReference>
<protein>
    <submittedName>
        <fullName evidence="4">ABC transporter ATP-binding protein</fullName>
    </submittedName>
</protein>
<dbReference type="PANTHER" id="PTHR24220:SF659">
    <property type="entry name" value="TRANSPORTER, PUTATIVE-RELATED"/>
    <property type="match status" value="1"/>
</dbReference>
<dbReference type="GO" id="GO:0022857">
    <property type="term" value="F:transmembrane transporter activity"/>
    <property type="evidence" value="ECO:0007669"/>
    <property type="project" value="TreeGrafter"/>
</dbReference>
<dbReference type="InterPro" id="IPR017871">
    <property type="entry name" value="ABC_transporter-like_CS"/>
</dbReference>
<dbReference type="Proteomes" id="UP000229239">
    <property type="component" value="Unassembled WGS sequence"/>
</dbReference>
<dbReference type="GO" id="GO:0005524">
    <property type="term" value="F:ATP binding"/>
    <property type="evidence" value="ECO:0007669"/>
    <property type="project" value="UniProtKB-KW"/>
</dbReference>
<keyword evidence="5" id="KW-1185">Reference proteome</keyword>
<dbReference type="InterPro" id="IPR003593">
    <property type="entry name" value="AAA+_ATPase"/>
</dbReference>
<dbReference type="EMBL" id="PEBJ01000003">
    <property type="protein sequence ID" value="PJM76836.1"/>
    <property type="molecule type" value="Genomic_DNA"/>
</dbReference>
<comment type="caution">
    <text evidence="4">The sequence shown here is derived from an EMBL/GenBank/DDBJ whole genome shotgun (WGS) entry which is preliminary data.</text>
</comment>
<dbReference type="Gene3D" id="3.40.50.300">
    <property type="entry name" value="P-loop containing nucleotide triphosphate hydrolases"/>
    <property type="match status" value="1"/>
</dbReference>
<keyword evidence="1" id="KW-0547">Nucleotide-binding</keyword>
<dbReference type="PROSITE" id="PS00211">
    <property type="entry name" value="ABC_TRANSPORTER_1"/>
    <property type="match status" value="1"/>
</dbReference>
<dbReference type="GO" id="GO:0016887">
    <property type="term" value="F:ATP hydrolysis activity"/>
    <property type="evidence" value="ECO:0007669"/>
    <property type="project" value="InterPro"/>
</dbReference>
<evidence type="ECO:0000256" key="2">
    <source>
        <dbReference type="ARBA" id="ARBA00022840"/>
    </source>
</evidence>
<feature type="domain" description="ABC transporter" evidence="3">
    <location>
        <begin position="2"/>
        <end position="301"/>
    </location>
</feature>
<dbReference type="GO" id="GO:0005886">
    <property type="term" value="C:plasma membrane"/>
    <property type="evidence" value="ECO:0007669"/>
    <property type="project" value="TreeGrafter"/>
</dbReference>
<organism evidence="4 5">
    <name type="scientific">Bifidobacterium felsineum</name>
    <dbReference type="NCBI Taxonomy" id="2045440"/>
    <lineage>
        <taxon>Bacteria</taxon>
        <taxon>Bacillati</taxon>
        <taxon>Actinomycetota</taxon>
        <taxon>Actinomycetes</taxon>
        <taxon>Bifidobacteriales</taxon>
        <taxon>Bifidobacteriaceae</taxon>
        <taxon>Bifidobacterium</taxon>
    </lineage>
</organism>
<dbReference type="Pfam" id="PF00005">
    <property type="entry name" value="ABC_tran"/>
    <property type="match status" value="1"/>
</dbReference>
<dbReference type="SUPFAM" id="SSF52540">
    <property type="entry name" value="P-loop containing nucleoside triphosphate hydrolases"/>
    <property type="match status" value="1"/>
</dbReference>
<keyword evidence="2 4" id="KW-0067">ATP-binding</keyword>
<dbReference type="SMART" id="SM00382">
    <property type="entry name" value="AAA"/>
    <property type="match status" value="1"/>
</dbReference>
<dbReference type="InterPro" id="IPR015854">
    <property type="entry name" value="ABC_transpr_LolD-like"/>
</dbReference>
<evidence type="ECO:0000256" key="1">
    <source>
        <dbReference type="ARBA" id="ARBA00022741"/>
    </source>
</evidence>
<dbReference type="PROSITE" id="PS50893">
    <property type="entry name" value="ABC_TRANSPORTER_2"/>
    <property type="match status" value="1"/>
</dbReference>
<dbReference type="InterPro" id="IPR027417">
    <property type="entry name" value="P-loop_NTPase"/>
</dbReference>